<dbReference type="PANTHER" id="PTHR31476:SF2">
    <property type="entry name" value="UBIQUITIN CARBOXYL-TERMINAL HYDROLASE FAMILY PROTEIN"/>
    <property type="match status" value="1"/>
</dbReference>
<dbReference type="RefSeq" id="XP_020111773.1">
    <property type="nucleotide sequence ID" value="XM_020256184.1"/>
</dbReference>
<keyword evidence="3" id="KW-1185">Reference proteome</keyword>
<feature type="region of interest" description="Disordered" evidence="1">
    <location>
        <begin position="385"/>
        <end position="405"/>
    </location>
</feature>
<dbReference type="GeneID" id="109726544"/>
<reference evidence="3" key="1">
    <citation type="journal article" date="2015" name="Nat. Genet.">
        <title>The pineapple genome and the evolution of CAM photosynthesis.</title>
        <authorList>
            <person name="Ming R."/>
            <person name="VanBuren R."/>
            <person name="Wai C.M."/>
            <person name="Tang H."/>
            <person name="Schatz M.C."/>
            <person name="Bowers J.E."/>
            <person name="Lyons E."/>
            <person name="Wang M.L."/>
            <person name="Chen J."/>
            <person name="Biggers E."/>
            <person name="Zhang J."/>
            <person name="Huang L."/>
            <person name="Zhang L."/>
            <person name="Miao W."/>
            <person name="Zhang J."/>
            <person name="Ye Z."/>
            <person name="Miao C."/>
            <person name="Lin Z."/>
            <person name="Wang H."/>
            <person name="Zhou H."/>
            <person name="Yim W.C."/>
            <person name="Priest H.D."/>
            <person name="Zheng C."/>
            <person name="Woodhouse M."/>
            <person name="Edger P.P."/>
            <person name="Guyot R."/>
            <person name="Guo H.B."/>
            <person name="Guo H."/>
            <person name="Zheng G."/>
            <person name="Singh R."/>
            <person name="Sharma A."/>
            <person name="Min X."/>
            <person name="Zheng Y."/>
            <person name="Lee H."/>
            <person name="Gurtowski J."/>
            <person name="Sedlazeck F.J."/>
            <person name="Harkess A."/>
            <person name="McKain M.R."/>
            <person name="Liao Z."/>
            <person name="Fang J."/>
            <person name="Liu J."/>
            <person name="Zhang X."/>
            <person name="Zhang Q."/>
            <person name="Hu W."/>
            <person name="Qin Y."/>
            <person name="Wang K."/>
            <person name="Chen L.Y."/>
            <person name="Shirley N."/>
            <person name="Lin Y.R."/>
            <person name="Liu L.Y."/>
            <person name="Hernandez A.G."/>
            <person name="Wright C.L."/>
            <person name="Bulone V."/>
            <person name="Tuskan G.A."/>
            <person name="Heath K."/>
            <person name="Zee F."/>
            <person name="Moore P.H."/>
            <person name="Sunkar R."/>
            <person name="Leebens-Mack J.H."/>
            <person name="Mockler T."/>
            <person name="Bennetzen J.L."/>
            <person name="Freeling M."/>
            <person name="Sankoff D."/>
            <person name="Paterson A.H."/>
            <person name="Zhu X."/>
            <person name="Yang X."/>
            <person name="Smith J.A."/>
            <person name="Cushman J.C."/>
            <person name="Paull R.E."/>
            <person name="Yu Q."/>
        </authorList>
    </citation>
    <scope>NUCLEOTIDE SEQUENCE [LARGE SCALE GENOMIC DNA]</scope>
    <source>
        <strain evidence="3">cv. F153</strain>
    </source>
</reference>
<gene>
    <name evidence="4 5 6 7 8" type="primary">LOC109726544</name>
</gene>
<dbReference type="RefSeq" id="XP_020111775.1">
    <property type="nucleotide sequence ID" value="XM_020256186.1"/>
</dbReference>
<evidence type="ECO:0000313" key="4">
    <source>
        <dbReference type="RefSeq" id="XP_020111771.1"/>
    </source>
</evidence>
<dbReference type="RefSeq" id="XP_020111771.1">
    <property type="nucleotide sequence ID" value="XM_020256182.1"/>
</dbReference>
<dbReference type="Pfam" id="PF11955">
    <property type="entry name" value="PORR"/>
    <property type="match status" value="1"/>
</dbReference>
<sequence>MAFFLSSLISKPQNLATPPKQTIKSGATKATPISIPMIRTNNIPTSAARRNTLTIRCSSSSSSSPSPTAAPPPKAKIVRCPALDRQAARSSRLRFARKLTALLLSKRRRFLPLRVLRRCRPYLGLSPPRPLLPMILRYPSLFRLFRSPTSSALSVALTPAASALADRQLSLQSSLQSSLPAKLHRLLMLAPHGRLLLAKLAHLAPDLGLPRDFPSAVCPRHPHRFALVDTSYGRALQLTSWDPSLASPSPPLRPSPSPSSDRILDRPLKFHHLHLPLPLPRGLNLRRRHRDYLIRFHALPAPSPYNNRNSDSYNDELAVEDEMLAERERLMELVREGKRMRREMRRGTPIDNINCRGVEEEEEEEQEEEEEDGFEDLLEFGIGGEDWEEIYGEEGGEDDGDEGGDVEEFWVKRAAAAGLVGDGEPKDLEVW</sequence>
<dbReference type="PANTHER" id="PTHR31476">
    <property type="entry name" value="PROTEIN WHAT'S THIS FACTOR 1 HOMOLOG, CHLOROPLASTIC"/>
    <property type="match status" value="1"/>
</dbReference>
<dbReference type="AlphaFoldDB" id="A0A6P5H149"/>
<reference evidence="4 5" key="2">
    <citation type="submission" date="2025-04" db="UniProtKB">
        <authorList>
            <consortium name="RefSeq"/>
        </authorList>
    </citation>
    <scope>IDENTIFICATION</scope>
    <source>
        <tissue evidence="4 5">Leaf</tissue>
    </source>
</reference>
<feature type="region of interest" description="Disordered" evidence="1">
    <location>
        <begin position="55"/>
        <end position="76"/>
    </location>
</feature>
<name>A0A6P5H149_ANACO</name>
<evidence type="ECO:0000313" key="6">
    <source>
        <dbReference type="RefSeq" id="XP_020111773.1"/>
    </source>
</evidence>
<evidence type="ECO:0000259" key="2">
    <source>
        <dbReference type="Pfam" id="PF11955"/>
    </source>
</evidence>
<dbReference type="GO" id="GO:0003723">
    <property type="term" value="F:RNA binding"/>
    <property type="evidence" value="ECO:0007669"/>
    <property type="project" value="InterPro"/>
</dbReference>
<evidence type="ECO:0000313" key="8">
    <source>
        <dbReference type="RefSeq" id="XP_020111775.1"/>
    </source>
</evidence>
<dbReference type="OrthoDB" id="689415at2759"/>
<evidence type="ECO:0000256" key="1">
    <source>
        <dbReference type="SAM" id="MobiDB-lite"/>
    </source>
</evidence>
<feature type="compositionally biased region" description="Pro residues" evidence="1">
    <location>
        <begin position="248"/>
        <end position="257"/>
    </location>
</feature>
<dbReference type="Proteomes" id="UP000515123">
    <property type="component" value="Linkage group 21"/>
</dbReference>
<feature type="domain" description="PORR" evidence="2">
    <location>
        <begin position="78"/>
        <end position="309"/>
    </location>
</feature>
<dbReference type="RefSeq" id="XP_020111774.1">
    <property type="nucleotide sequence ID" value="XM_020256185.1"/>
</dbReference>
<dbReference type="RefSeq" id="XP_020111772.1">
    <property type="nucleotide sequence ID" value="XM_020256183.1"/>
</dbReference>
<feature type="compositionally biased region" description="Low complexity" evidence="1">
    <location>
        <begin position="58"/>
        <end position="67"/>
    </location>
</feature>
<feature type="region of interest" description="Disordered" evidence="1">
    <location>
        <begin position="242"/>
        <end position="263"/>
    </location>
</feature>
<organism evidence="8">
    <name type="scientific">Ananas comosus</name>
    <name type="common">Pineapple</name>
    <name type="synonym">Ananas ananas</name>
    <dbReference type="NCBI Taxonomy" id="4615"/>
    <lineage>
        <taxon>Eukaryota</taxon>
        <taxon>Viridiplantae</taxon>
        <taxon>Streptophyta</taxon>
        <taxon>Embryophyta</taxon>
        <taxon>Tracheophyta</taxon>
        <taxon>Spermatophyta</taxon>
        <taxon>Magnoliopsida</taxon>
        <taxon>Liliopsida</taxon>
        <taxon>Poales</taxon>
        <taxon>Bromeliaceae</taxon>
        <taxon>Bromelioideae</taxon>
        <taxon>Ananas</taxon>
    </lineage>
</organism>
<dbReference type="InterPro" id="IPR021099">
    <property type="entry name" value="PORR_domain"/>
</dbReference>
<evidence type="ECO:0000313" key="7">
    <source>
        <dbReference type="RefSeq" id="XP_020111774.1"/>
    </source>
</evidence>
<accession>A0A6P5H149</accession>
<evidence type="ECO:0000313" key="3">
    <source>
        <dbReference type="Proteomes" id="UP000515123"/>
    </source>
</evidence>
<evidence type="ECO:0000313" key="5">
    <source>
        <dbReference type="RefSeq" id="XP_020111772.1"/>
    </source>
</evidence>
<dbReference type="InterPro" id="IPR045040">
    <property type="entry name" value="PORR_fam"/>
</dbReference>
<proteinExistence type="predicted"/>
<protein>
    <submittedName>
        <fullName evidence="4 5">Uncharacterized protein LOC109726544</fullName>
    </submittedName>
</protein>